<dbReference type="Proteomes" id="UP000182521">
    <property type="component" value="Chromosome"/>
</dbReference>
<accession>A0A1J0KUM5</accession>
<keyword evidence="2" id="KW-1185">Reference proteome</keyword>
<proteinExistence type="predicted"/>
<dbReference type="STRING" id="1542390.KX01_617"/>
<organism evidence="1 2">
    <name type="scientific">Francisella frigiditurris</name>
    <dbReference type="NCBI Taxonomy" id="1542390"/>
    <lineage>
        <taxon>Bacteria</taxon>
        <taxon>Pseudomonadati</taxon>
        <taxon>Pseudomonadota</taxon>
        <taxon>Gammaproteobacteria</taxon>
        <taxon>Thiotrichales</taxon>
        <taxon>Francisellaceae</taxon>
        <taxon>Francisella</taxon>
    </lineage>
</organism>
<dbReference type="RefSeq" id="WP_071663591.1">
    <property type="nucleotide sequence ID" value="NZ_CP009654.1"/>
</dbReference>
<evidence type="ECO:0000313" key="2">
    <source>
        <dbReference type="Proteomes" id="UP000182521"/>
    </source>
</evidence>
<evidence type="ECO:0000313" key="1">
    <source>
        <dbReference type="EMBL" id="APC97383.1"/>
    </source>
</evidence>
<dbReference type="Gene3D" id="3.40.630.40">
    <property type="entry name" value="Zn-dependent exopeptidases"/>
    <property type="match status" value="1"/>
</dbReference>
<dbReference type="KEGG" id="frc:KX01_617"/>
<sequence>MNLIDKPSYVKYHESATFYFYSDDDLKFDVLLTCPHSELGRDFIEFDYPIFAELIKLDKVAFEQFLEIECDFGTRELAKEIAKFLYNKFNLKTLIIEPSFPRSILDAGRLYPNCLRNVIDYNQHPKLKAELLKLYDRYMEHLCHAVAIAKSYNAVSIDLHTMSTYSPNIIQERYAEAIIETPDNLEEYIRLFRDSHKEGELRLTELFTGDHRNGIFANQELLDALAKQFHDQGIEIQYDKPYILAEHLVAHYLVCELGTVCIDLPKDFLSKKVTSDTDYDLAKLEIDEIKLNQMTAIFSKAIYDAHMQLKEKRRGEICLQQK</sequence>
<dbReference type="OrthoDB" id="5605119at2"/>
<protein>
    <recommendedName>
        <fullName evidence="3">N-formylglutamate amidohydrolase family protein</fullName>
    </recommendedName>
</protein>
<dbReference type="AlphaFoldDB" id="A0A1J0KUM5"/>
<dbReference type="EMBL" id="CP009654">
    <property type="protein sequence ID" value="APC97383.1"/>
    <property type="molecule type" value="Genomic_DNA"/>
</dbReference>
<name>A0A1J0KUM5_9GAMM</name>
<evidence type="ECO:0008006" key="3">
    <source>
        <dbReference type="Google" id="ProtNLM"/>
    </source>
</evidence>
<gene>
    <name evidence="1" type="ORF">KX01_617</name>
</gene>
<reference evidence="2" key="1">
    <citation type="submission" date="2014-10" db="EMBL/GenBank/DDBJ databases">
        <authorList>
            <person name="Kuske C.R."/>
            <person name="Challacombe J.F."/>
            <person name="Daligault H.E."/>
            <person name="Davenport K.W."/>
            <person name="Johnson S.L."/>
            <person name="Siddaramappa S."/>
            <person name="Petersen J.M."/>
        </authorList>
    </citation>
    <scope>NUCLEOTIDE SEQUENCE [LARGE SCALE GENOMIC DNA]</scope>
    <source>
        <strain evidence="2">CA97-1460</strain>
    </source>
</reference>